<evidence type="ECO:0000313" key="2">
    <source>
        <dbReference type="Proteomes" id="UP001060085"/>
    </source>
</evidence>
<organism evidence="1 2">
    <name type="scientific">Catharanthus roseus</name>
    <name type="common">Madagascar periwinkle</name>
    <name type="synonym">Vinca rosea</name>
    <dbReference type="NCBI Taxonomy" id="4058"/>
    <lineage>
        <taxon>Eukaryota</taxon>
        <taxon>Viridiplantae</taxon>
        <taxon>Streptophyta</taxon>
        <taxon>Embryophyta</taxon>
        <taxon>Tracheophyta</taxon>
        <taxon>Spermatophyta</taxon>
        <taxon>Magnoliopsida</taxon>
        <taxon>eudicotyledons</taxon>
        <taxon>Gunneridae</taxon>
        <taxon>Pentapetalae</taxon>
        <taxon>asterids</taxon>
        <taxon>lamiids</taxon>
        <taxon>Gentianales</taxon>
        <taxon>Apocynaceae</taxon>
        <taxon>Rauvolfioideae</taxon>
        <taxon>Vinceae</taxon>
        <taxon>Catharanthinae</taxon>
        <taxon>Catharanthus</taxon>
    </lineage>
</organism>
<accession>A0ACC0BDT9</accession>
<dbReference type="Proteomes" id="UP001060085">
    <property type="component" value="Linkage Group LG03"/>
</dbReference>
<dbReference type="EMBL" id="CM044703">
    <property type="protein sequence ID" value="KAI5670807.1"/>
    <property type="molecule type" value="Genomic_DNA"/>
</dbReference>
<evidence type="ECO:0000313" key="1">
    <source>
        <dbReference type="EMBL" id="KAI5670807.1"/>
    </source>
</evidence>
<name>A0ACC0BDT9_CATRO</name>
<protein>
    <submittedName>
        <fullName evidence="1">Uncharacterized protein</fullName>
    </submittedName>
</protein>
<comment type="caution">
    <text evidence="1">The sequence shown here is derived from an EMBL/GenBank/DDBJ whole genome shotgun (WGS) entry which is preliminary data.</text>
</comment>
<keyword evidence="2" id="KW-1185">Reference proteome</keyword>
<proteinExistence type="predicted"/>
<sequence>MFCSYKCEIDACYLQCRSNGNIIEIYESVGGKNLIMNRSDRVCWNTLPKPELSHNPIRHVRLNAVKVCNKDMPFRYPTIPNLLKSIRCPPNLISCHHIQPQANVQQFMFRFITQHGILLDVELASLSVRSNRSDQHPANSFASKREACLRFLYKCESVAAPHANFPEDLTSFTSGQSFGGTMLPL</sequence>
<reference evidence="2" key="1">
    <citation type="journal article" date="2023" name="Nat. Plants">
        <title>Single-cell RNA sequencing provides a high-resolution roadmap for understanding the multicellular compartmentation of specialized metabolism.</title>
        <authorList>
            <person name="Sun S."/>
            <person name="Shen X."/>
            <person name="Li Y."/>
            <person name="Li Y."/>
            <person name="Wang S."/>
            <person name="Li R."/>
            <person name="Zhang H."/>
            <person name="Shen G."/>
            <person name="Guo B."/>
            <person name="Wei J."/>
            <person name="Xu J."/>
            <person name="St-Pierre B."/>
            <person name="Chen S."/>
            <person name="Sun C."/>
        </authorList>
    </citation>
    <scope>NUCLEOTIDE SEQUENCE [LARGE SCALE GENOMIC DNA]</scope>
</reference>
<gene>
    <name evidence="1" type="ORF">M9H77_11171</name>
</gene>